<gene>
    <name evidence="2" type="ORF">SAMN04487893_10410</name>
</gene>
<dbReference type="Pfam" id="PF07661">
    <property type="entry name" value="MORN_2"/>
    <property type="match status" value="2"/>
</dbReference>
<dbReference type="RefSeq" id="WP_090678309.1">
    <property type="nucleotide sequence ID" value="NZ_FORU01000004.1"/>
</dbReference>
<proteinExistence type="predicted"/>
<organism evidence="2 3">
    <name type="scientific">Myroides guanonis</name>
    <dbReference type="NCBI Taxonomy" id="1150112"/>
    <lineage>
        <taxon>Bacteria</taxon>
        <taxon>Pseudomonadati</taxon>
        <taxon>Bacteroidota</taxon>
        <taxon>Flavobacteriia</taxon>
        <taxon>Flavobacteriales</taxon>
        <taxon>Flavobacteriaceae</taxon>
        <taxon>Myroides</taxon>
    </lineage>
</organism>
<dbReference type="SUPFAM" id="SSF82185">
    <property type="entry name" value="Histone H3 K4-specific methyltransferase SET7/9 N-terminal domain"/>
    <property type="match status" value="1"/>
</dbReference>
<dbReference type="Gene3D" id="2.20.110.10">
    <property type="entry name" value="Histone H3 K4-specific methyltransferase SET7/9 N-terminal domain"/>
    <property type="match status" value="1"/>
</dbReference>
<sequence length="864" mass="99447">MKNNFLFSIALLSGTLGYAQVQKDTIWHDYLDQKTIKENATGYRFIKPISKDKFQVESYSLENVLISKGNTKTDDPNSPKYEGQVIYYQEGGKEMILLNAENGVPTGKVISKLLDGTEYVGEFREGALYDGFLVNEYYDCYSKLEAKDGQFLKATLFSKLNNSYQQVVTFKDNALQLEEVFDANGNLIASLTYDQFAPIEGVKYTFSHKPLSVASIQVYKDSLEIESTSFYSDGKEKIKTKTDGLFKDYTYFNKNGEVIGEFRNDAGYEYESPTYEGTHIEFNYQEGKQDNISQIITYVDNTAVFIRHFDENGILNQTITYREDGFSNSKIEYWNPDGSLKAKIEYAEDGYTPWEGTVFLYNTTSEYKAGELVEETTSYKNGKVFETKKDLKSTYYDKNGKVLGTLTYTKEDGYWSPLNGKSFTMVDDLITDEATYEKGLLKHSINYTISNGKKVLKTESFYENGELVKQITYHNNGEISKEETYRNYEQLFSKFYDSDGKLIGAFDHKNTDGTLLTFFDNDILQSIVKYNNGTKLYEKKYTQDYLDFSLNSLEAPKTYLQSEIDFLKEGKFYSKGELISTVKYKNGAPIEGTVYEDDDYSIVVTNYENGLKEGEEITFSKYDPTTITGRTVYHLGNKVFEETYEERRVTSRIPYENDIYHGEAIFFDENGDELSRLIFQNGEPFEGTRITNLYTSILTQTYKEGTLVSVTDVNIEGVLLYKKTKENEKSKTSSIQVFDDADGSLVYSYEMYEDTNLHGTVSYYENGKLQRQAKVNNGILESGAIAIQFNNYLYNTEETNEASYYTLNKKKNKTQYQLFNESDELLMEYEIKSAKNPTMKTPLFTPFTPDQLYPENDKNNSWRY</sequence>
<keyword evidence="3" id="KW-1185">Reference proteome</keyword>
<dbReference type="Proteomes" id="UP000243887">
    <property type="component" value="Unassembled WGS sequence"/>
</dbReference>
<dbReference type="EMBL" id="FORU01000004">
    <property type="protein sequence ID" value="SFJ17389.1"/>
    <property type="molecule type" value="Genomic_DNA"/>
</dbReference>
<dbReference type="OrthoDB" id="830908at2"/>
<dbReference type="Gene3D" id="3.90.930.1">
    <property type="match status" value="3"/>
</dbReference>
<protein>
    <submittedName>
        <fullName evidence="2">Antitoxin component YwqK of the YwqJK toxin-antitoxin module</fullName>
    </submittedName>
</protein>
<name>A0A1I3P7H9_9FLAO</name>
<dbReference type="AlphaFoldDB" id="A0A1I3P7H9"/>
<evidence type="ECO:0000313" key="3">
    <source>
        <dbReference type="Proteomes" id="UP000243887"/>
    </source>
</evidence>
<feature type="region of interest" description="Disordered" evidence="1">
    <location>
        <begin position="845"/>
        <end position="864"/>
    </location>
</feature>
<accession>A0A1I3P7H9</accession>
<evidence type="ECO:0000313" key="2">
    <source>
        <dbReference type="EMBL" id="SFJ17389.1"/>
    </source>
</evidence>
<dbReference type="STRING" id="1150112.SAMN04487893_10410"/>
<dbReference type="InterPro" id="IPR011652">
    <property type="entry name" value="MORN_2"/>
</dbReference>
<reference evidence="3" key="1">
    <citation type="submission" date="2016-10" db="EMBL/GenBank/DDBJ databases">
        <authorList>
            <person name="Varghese N."/>
            <person name="Submissions S."/>
        </authorList>
    </citation>
    <scope>NUCLEOTIDE SEQUENCE [LARGE SCALE GENOMIC DNA]</scope>
    <source>
        <strain evidence="3">DSM 26542</strain>
    </source>
</reference>
<evidence type="ECO:0000256" key="1">
    <source>
        <dbReference type="SAM" id="MobiDB-lite"/>
    </source>
</evidence>
<feature type="compositionally biased region" description="Basic and acidic residues" evidence="1">
    <location>
        <begin position="855"/>
        <end position="864"/>
    </location>
</feature>